<dbReference type="InterPro" id="IPR012336">
    <property type="entry name" value="Thioredoxin-like_fold"/>
</dbReference>
<evidence type="ECO:0000259" key="2">
    <source>
        <dbReference type="PROSITE" id="PS51352"/>
    </source>
</evidence>
<gene>
    <name evidence="3" type="ORF">Krac_0295</name>
</gene>
<dbReference type="eggNOG" id="COG1651">
    <property type="taxonomic scope" value="Bacteria"/>
</dbReference>
<comment type="caution">
    <text evidence="3">The sequence shown here is derived from an EMBL/GenBank/DDBJ whole genome shotgun (WGS) entry which is preliminary data.</text>
</comment>
<dbReference type="InParanoid" id="D6U7C6"/>
<dbReference type="Proteomes" id="UP000004508">
    <property type="component" value="Unassembled WGS sequence"/>
</dbReference>
<evidence type="ECO:0000256" key="1">
    <source>
        <dbReference type="ARBA" id="ARBA00005791"/>
    </source>
</evidence>
<dbReference type="STRING" id="485913.Krac_0295"/>
<name>D6U7C6_KTERA</name>
<reference evidence="3 4" key="1">
    <citation type="journal article" date="2011" name="Stand. Genomic Sci.">
        <title>Non-contiguous finished genome sequence and contextual data of the filamentous soil bacterium Ktedonobacter racemifer type strain (SOSP1-21).</title>
        <authorList>
            <person name="Chang Y.J."/>
            <person name="Land M."/>
            <person name="Hauser L."/>
            <person name="Chertkov O."/>
            <person name="Del Rio T.G."/>
            <person name="Nolan M."/>
            <person name="Copeland A."/>
            <person name="Tice H."/>
            <person name="Cheng J.F."/>
            <person name="Lucas S."/>
            <person name="Han C."/>
            <person name="Goodwin L."/>
            <person name="Pitluck S."/>
            <person name="Ivanova N."/>
            <person name="Ovchinikova G."/>
            <person name="Pati A."/>
            <person name="Chen A."/>
            <person name="Palaniappan K."/>
            <person name="Mavromatis K."/>
            <person name="Liolios K."/>
            <person name="Brettin T."/>
            <person name="Fiebig A."/>
            <person name="Rohde M."/>
            <person name="Abt B."/>
            <person name="Goker M."/>
            <person name="Detter J.C."/>
            <person name="Woyke T."/>
            <person name="Bristow J."/>
            <person name="Eisen J.A."/>
            <person name="Markowitz V."/>
            <person name="Hugenholtz P."/>
            <person name="Kyrpides N.C."/>
            <person name="Klenk H.P."/>
            <person name="Lapidus A."/>
        </authorList>
    </citation>
    <scope>NUCLEOTIDE SEQUENCE [LARGE SCALE GENOMIC DNA]</scope>
    <source>
        <strain evidence="4">DSM 44963</strain>
    </source>
</reference>
<feature type="domain" description="Thioredoxin" evidence="2">
    <location>
        <begin position="1"/>
        <end position="179"/>
    </location>
</feature>
<dbReference type="SUPFAM" id="SSF52833">
    <property type="entry name" value="Thioredoxin-like"/>
    <property type="match status" value="1"/>
</dbReference>
<organism evidence="3 4">
    <name type="scientific">Ktedonobacter racemifer DSM 44963</name>
    <dbReference type="NCBI Taxonomy" id="485913"/>
    <lineage>
        <taxon>Bacteria</taxon>
        <taxon>Bacillati</taxon>
        <taxon>Chloroflexota</taxon>
        <taxon>Ktedonobacteria</taxon>
        <taxon>Ktedonobacterales</taxon>
        <taxon>Ktedonobacteraceae</taxon>
        <taxon>Ktedonobacter</taxon>
    </lineage>
</organism>
<evidence type="ECO:0000313" key="3">
    <source>
        <dbReference type="EMBL" id="EFH79787.1"/>
    </source>
</evidence>
<proteinExistence type="inferred from homology"/>
<dbReference type="Pfam" id="PF13462">
    <property type="entry name" value="Thioredoxin_4"/>
    <property type="match status" value="1"/>
</dbReference>
<sequence>MIQRSGVTTLTPPVSKQDHVLGPESAPVTLVEYGDYECPYCGMAHLTVKEVLQLLGDQLRLVFRHFPLIQIHPHAERAAEAAEAAGAQGKFWAMHDTLFEHQRALDDTHLVLYATALDLDKDRFVRELAEHKYADRVIKDLLSGARSGVNGTPTFFINGLRYEGVYDLQTLLAAINAVV</sequence>
<protein>
    <submittedName>
        <fullName evidence="3">DSBA oxidoreductase</fullName>
    </submittedName>
</protein>
<dbReference type="EMBL" id="ADVG01000005">
    <property type="protein sequence ID" value="EFH79787.1"/>
    <property type="molecule type" value="Genomic_DNA"/>
</dbReference>
<dbReference type="PANTHER" id="PTHR13887">
    <property type="entry name" value="GLUTATHIONE S-TRANSFERASE KAPPA"/>
    <property type="match status" value="1"/>
</dbReference>
<keyword evidence="4" id="KW-1185">Reference proteome</keyword>
<dbReference type="RefSeq" id="WP_007921901.1">
    <property type="nucleotide sequence ID" value="NZ_ADVG01000005.1"/>
</dbReference>
<dbReference type="OrthoDB" id="9784686at2"/>
<dbReference type="Gene3D" id="3.40.30.10">
    <property type="entry name" value="Glutaredoxin"/>
    <property type="match status" value="1"/>
</dbReference>
<accession>D6U7C6</accession>
<dbReference type="InterPro" id="IPR013766">
    <property type="entry name" value="Thioredoxin_domain"/>
</dbReference>
<dbReference type="AlphaFoldDB" id="D6U7C6"/>
<comment type="similarity">
    <text evidence="1">Belongs to the thioredoxin family. DsbA subfamily.</text>
</comment>
<dbReference type="PANTHER" id="PTHR13887:SF55">
    <property type="entry name" value="SLR0313 PROTEIN"/>
    <property type="match status" value="1"/>
</dbReference>
<dbReference type="FunCoup" id="D6U7C6">
    <property type="interactions" value="7"/>
</dbReference>
<dbReference type="PROSITE" id="PS51352">
    <property type="entry name" value="THIOREDOXIN_2"/>
    <property type="match status" value="1"/>
</dbReference>
<dbReference type="InterPro" id="IPR036249">
    <property type="entry name" value="Thioredoxin-like_sf"/>
</dbReference>
<evidence type="ECO:0000313" key="4">
    <source>
        <dbReference type="Proteomes" id="UP000004508"/>
    </source>
</evidence>